<evidence type="ECO:0000313" key="2">
    <source>
        <dbReference type="EMBL" id="TFB77184.1"/>
    </source>
</evidence>
<organism evidence="1 3">
    <name type="scientific">Cryobacterium flavum</name>
    <dbReference type="NCBI Taxonomy" id="1424659"/>
    <lineage>
        <taxon>Bacteria</taxon>
        <taxon>Bacillati</taxon>
        <taxon>Actinomycetota</taxon>
        <taxon>Actinomycetes</taxon>
        <taxon>Micrococcales</taxon>
        <taxon>Microbacteriaceae</taxon>
        <taxon>Cryobacterium</taxon>
    </lineage>
</organism>
<proteinExistence type="predicted"/>
<dbReference type="AlphaFoldDB" id="A0A4R8V5G8"/>
<dbReference type="Proteomes" id="UP000298252">
    <property type="component" value="Unassembled WGS sequence"/>
</dbReference>
<accession>A0A4R8V5G8</accession>
<evidence type="ECO:0000313" key="3">
    <source>
        <dbReference type="Proteomes" id="UP000199639"/>
    </source>
</evidence>
<reference evidence="2 4" key="2">
    <citation type="submission" date="2019-03" db="EMBL/GenBank/DDBJ databases">
        <title>Genomics of glacier-inhabiting Cryobacterium strains.</title>
        <authorList>
            <person name="Liu Q."/>
            <person name="Xin Y.-H."/>
        </authorList>
    </citation>
    <scope>NUCLEOTIDE SEQUENCE [LARGE SCALE GENOMIC DNA]</scope>
    <source>
        <strain evidence="2 4">Hh8</strain>
    </source>
</reference>
<sequence length="159" mass="17446">MTTYIPDPDAFFRDINAGIWKDIRQFFPADECQAGMLSTLTGGEELRSAHIFTDASGVAYFRDAGNLMFSINDIERAENVLVIASTYNEALSDVDDDTLGGAVFTHMAWVCNGVHSSPVSVGLLRQYLGKLIDARKTARHITHSSFVKGWEITGEPGGR</sequence>
<dbReference type="RefSeq" id="WP_134505234.1">
    <property type="nucleotide sequence ID" value="NZ_FNIB01000005.1"/>
</dbReference>
<gene>
    <name evidence="2" type="ORF">E3O21_09830</name>
    <name evidence="1" type="ORF">SAMN05216368_10551</name>
</gene>
<keyword evidence="4" id="KW-1185">Reference proteome</keyword>
<evidence type="ECO:0000313" key="4">
    <source>
        <dbReference type="Proteomes" id="UP000298252"/>
    </source>
</evidence>
<dbReference type="EMBL" id="SOFD01000025">
    <property type="protein sequence ID" value="TFB77184.1"/>
    <property type="molecule type" value="Genomic_DNA"/>
</dbReference>
<dbReference type="Proteomes" id="UP000199639">
    <property type="component" value="Unassembled WGS sequence"/>
</dbReference>
<name>A0A4R8V5G8_9MICO</name>
<evidence type="ECO:0000313" key="1">
    <source>
        <dbReference type="EMBL" id="SDN36695.1"/>
    </source>
</evidence>
<dbReference type="EMBL" id="FNIB01000005">
    <property type="protein sequence ID" value="SDN36695.1"/>
    <property type="molecule type" value="Genomic_DNA"/>
</dbReference>
<protein>
    <submittedName>
        <fullName evidence="1">Uncharacterized protein</fullName>
    </submittedName>
</protein>
<reference evidence="1 3" key="1">
    <citation type="submission" date="2016-10" db="EMBL/GenBank/DDBJ databases">
        <authorList>
            <person name="Varghese N."/>
            <person name="Submissions S."/>
        </authorList>
    </citation>
    <scope>NUCLEOTIDE SEQUENCE [LARGE SCALE GENOMIC DNA]</scope>
    <source>
        <strain evidence="1 3">CGMCC 1.11215</strain>
    </source>
</reference>